<feature type="signal peptide" evidence="1">
    <location>
        <begin position="1"/>
        <end position="19"/>
    </location>
</feature>
<gene>
    <name evidence="2" type="ORF">ACFFJP_15220</name>
</gene>
<feature type="chain" id="PRO_5046279338" evidence="1">
    <location>
        <begin position="20"/>
        <end position="296"/>
    </location>
</feature>
<evidence type="ECO:0000256" key="1">
    <source>
        <dbReference type="SAM" id="SignalP"/>
    </source>
</evidence>
<organism evidence="2 3">
    <name type="scientific">Rheinheimera tilapiae</name>
    <dbReference type="NCBI Taxonomy" id="875043"/>
    <lineage>
        <taxon>Bacteria</taxon>
        <taxon>Pseudomonadati</taxon>
        <taxon>Pseudomonadota</taxon>
        <taxon>Gammaproteobacteria</taxon>
        <taxon>Chromatiales</taxon>
        <taxon>Chromatiaceae</taxon>
        <taxon>Rheinheimera</taxon>
    </lineage>
</organism>
<dbReference type="Pfam" id="PF01963">
    <property type="entry name" value="TraB_PrgY_gumN"/>
    <property type="match status" value="1"/>
</dbReference>
<reference evidence="2 3" key="1">
    <citation type="submission" date="2024-09" db="EMBL/GenBank/DDBJ databases">
        <authorList>
            <person name="Sun Q."/>
            <person name="Mori K."/>
        </authorList>
    </citation>
    <scope>NUCLEOTIDE SEQUENCE [LARGE SCALE GENOMIC DNA]</scope>
    <source>
        <strain evidence="2 3">KCTC 23315</strain>
    </source>
</reference>
<proteinExistence type="predicted"/>
<dbReference type="InterPro" id="IPR002816">
    <property type="entry name" value="TraB/PrgY/GumN_fam"/>
</dbReference>
<evidence type="ECO:0000313" key="3">
    <source>
        <dbReference type="Proteomes" id="UP001589813"/>
    </source>
</evidence>
<dbReference type="PANTHER" id="PTHR40590">
    <property type="entry name" value="CYTOPLASMIC PROTEIN-RELATED"/>
    <property type="match status" value="1"/>
</dbReference>
<dbReference type="InterPro" id="IPR047111">
    <property type="entry name" value="YbaP-like"/>
</dbReference>
<comment type="caution">
    <text evidence="2">The sequence shown here is derived from an EMBL/GenBank/DDBJ whole genome shotgun (WGS) entry which is preliminary data.</text>
</comment>
<protein>
    <submittedName>
        <fullName evidence="2">TraB/GumN family protein</fullName>
    </submittedName>
</protein>
<accession>A0ABV6BFR5</accession>
<evidence type="ECO:0000313" key="2">
    <source>
        <dbReference type="EMBL" id="MFC0049647.1"/>
    </source>
</evidence>
<dbReference type="RefSeq" id="WP_377245898.1">
    <property type="nucleotide sequence ID" value="NZ_JBHLXP010000004.1"/>
</dbReference>
<sequence length="296" mass="32708">MYKRFFAGILLLVSLGAQAESSVWRVSKGTDQLWIGGTVHLLPPAQYPLPAEFDAAYQQSSVLVLETDLGQMQDAANARLMQQQLMYPAGTVLSSKLSGKTRELLQVLLQKHRLTLSQVEQFKPGMLVTQLTLLELQQQGFSSPGVDQHFLTLASQQKKTLKYLEAIEFQLQLLGDLGTGREDLFLQHALSDVEQSADLMDKTLRAWRAGDLNQVEQLVLSPVKAADAQTYQQMFVSRNQAWLPQIQALFGNKEQELVLVGLGHLAGSDGLLALLQQAGYQVEAAKTLSSPDKTTE</sequence>
<keyword evidence="3" id="KW-1185">Reference proteome</keyword>
<dbReference type="PANTHER" id="PTHR40590:SF1">
    <property type="entry name" value="CYTOPLASMIC PROTEIN"/>
    <property type="match status" value="1"/>
</dbReference>
<dbReference type="CDD" id="cd14789">
    <property type="entry name" value="Tiki"/>
    <property type="match status" value="1"/>
</dbReference>
<keyword evidence="1" id="KW-0732">Signal</keyword>
<dbReference type="Proteomes" id="UP001589813">
    <property type="component" value="Unassembled WGS sequence"/>
</dbReference>
<dbReference type="EMBL" id="JBHLXP010000004">
    <property type="protein sequence ID" value="MFC0049647.1"/>
    <property type="molecule type" value="Genomic_DNA"/>
</dbReference>
<name>A0ABV6BFR5_9GAMM</name>